<feature type="signal peptide" evidence="4">
    <location>
        <begin position="1"/>
        <end position="20"/>
    </location>
</feature>
<dbReference type="InterPro" id="IPR002168">
    <property type="entry name" value="Lipase_GDXG_HIS_AS"/>
</dbReference>
<dbReference type="PANTHER" id="PTHR11559">
    <property type="entry name" value="CARBOXYLESTERASE"/>
    <property type="match status" value="1"/>
</dbReference>
<evidence type="ECO:0000256" key="4">
    <source>
        <dbReference type="RuleBase" id="RU361235"/>
    </source>
</evidence>
<feature type="chain" id="PRO_5040528012" description="Carboxylic ester hydrolase" evidence="4">
    <location>
        <begin position="21"/>
        <end position="461"/>
    </location>
</feature>
<comment type="similarity">
    <text evidence="2">Belongs to the 'GDXG' lipolytic enzyme family.</text>
</comment>
<protein>
    <recommendedName>
        <fullName evidence="4">Carboxylic ester hydrolase</fullName>
        <ecNumber evidence="4">3.1.1.-</ecNumber>
    </recommendedName>
</protein>
<evidence type="ECO:0000313" key="7">
    <source>
        <dbReference type="Proteomes" id="UP001049176"/>
    </source>
</evidence>
<dbReference type="OrthoDB" id="408631at2759"/>
<gene>
    <name evidence="6" type="ORF">E1B28_007908</name>
</gene>
<evidence type="ECO:0000256" key="3">
    <source>
        <dbReference type="ARBA" id="ARBA00022801"/>
    </source>
</evidence>
<dbReference type="PROSITE" id="PS00122">
    <property type="entry name" value="CARBOXYLESTERASE_B_1"/>
    <property type="match status" value="1"/>
</dbReference>
<name>A0A9P7UVF8_9AGAR</name>
<reference evidence="6" key="1">
    <citation type="journal article" date="2021" name="Genome Biol. Evol.">
        <title>The assembled and annotated genome of the fairy-ring fungus Marasmius oreades.</title>
        <authorList>
            <person name="Hiltunen M."/>
            <person name="Ament-Velasquez S.L."/>
            <person name="Johannesson H."/>
        </authorList>
    </citation>
    <scope>NUCLEOTIDE SEQUENCE</scope>
    <source>
        <strain evidence="6">03SP1</strain>
    </source>
</reference>
<comment type="caution">
    <text evidence="6">The sequence shown here is derived from an EMBL/GenBank/DDBJ whole genome shotgun (WGS) entry which is preliminary data.</text>
</comment>
<sequence>MKKRALQQVLLATLVGVALAEPSLSGQKMSAPIIDLGYARYQGVFDAHNNLTNFRGIRYAAAPTGKNRWRAPQAPPNTSGVQLANANPLMCLQAPTGAASTNPYSSIPHSAISQLKVQTRQTPGTGEDCLFLNVAFPGTKPPSEGLPTVVWIHGGGYISGSLGAFQLGDIVRESKQGVVVVAMQYRLGLFGFLSGNKVKENGDLNAGLLDQHFALRWVHEHISKFGGDPNKVTIWGGSAGAGSVLQHVIAEDGKTTPELFRAAITSSTFLPSQYKFNDPIPEAIYHKVVSQTICSKSSDTLACLRAVNVQVLEQANKNIGYASFFGTFSFGPVVDGTFIKQSATKALKQRKVNGQALLAVTNTNEGPVFVDQHAHANVTHFASQLFPNFGPRQEVAVTRQYNGLGSQLNQQNLVMGESIFVCPTYYLLNAFPDRSFKLITPRTTATSLLAVNQPLSTMLIS</sequence>
<dbReference type="InterPro" id="IPR050309">
    <property type="entry name" value="Type-B_Carboxylest/Lipase"/>
</dbReference>
<evidence type="ECO:0000256" key="1">
    <source>
        <dbReference type="ARBA" id="ARBA00005964"/>
    </source>
</evidence>
<dbReference type="PROSITE" id="PS01173">
    <property type="entry name" value="LIPASE_GDXG_HIS"/>
    <property type="match status" value="1"/>
</dbReference>
<keyword evidence="3 4" id="KW-0378">Hydrolase</keyword>
<dbReference type="SUPFAM" id="SSF53474">
    <property type="entry name" value="alpha/beta-Hydrolases"/>
    <property type="match status" value="1"/>
</dbReference>
<dbReference type="KEGG" id="more:E1B28_007908"/>
<dbReference type="Gene3D" id="3.40.50.1820">
    <property type="entry name" value="alpha/beta hydrolase"/>
    <property type="match status" value="1"/>
</dbReference>
<keyword evidence="4" id="KW-0732">Signal</keyword>
<dbReference type="Pfam" id="PF00135">
    <property type="entry name" value="COesterase"/>
    <property type="match status" value="1"/>
</dbReference>
<dbReference type="RefSeq" id="XP_043010776.1">
    <property type="nucleotide sequence ID" value="XM_043152690.1"/>
</dbReference>
<dbReference type="InterPro" id="IPR002018">
    <property type="entry name" value="CarbesteraseB"/>
</dbReference>
<keyword evidence="7" id="KW-1185">Reference proteome</keyword>
<dbReference type="Proteomes" id="UP001049176">
    <property type="component" value="Chromosome 4"/>
</dbReference>
<organism evidence="6 7">
    <name type="scientific">Marasmius oreades</name>
    <name type="common">fairy-ring Marasmius</name>
    <dbReference type="NCBI Taxonomy" id="181124"/>
    <lineage>
        <taxon>Eukaryota</taxon>
        <taxon>Fungi</taxon>
        <taxon>Dikarya</taxon>
        <taxon>Basidiomycota</taxon>
        <taxon>Agaricomycotina</taxon>
        <taxon>Agaricomycetes</taxon>
        <taxon>Agaricomycetidae</taxon>
        <taxon>Agaricales</taxon>
        <taxon>Marasmiineae</taxon>
        <taxon>Marasmiaceae</taxon>
        <taxon>Marasmius</taxon>
    </lineage>
</organism>
<comment type="similarity">
    <text evidence="1 4">Belongs to the type-B carboxylesterase/lipase family.</text>
</comment>
<dbReference type="EMBL" id="CM032184">
    <property type="protein sequence ID" value="KAG7094306.1"/>
    <property type="molecule type" value="Genomic_DNA"/>
</dbReference>
<feature type="domain" description="Carboxylesterase type B" evidence="5">
    <location>
        <begin position="41"/>
        <end position="377"/>
    </location>
</feature>
<dbReference type="GO" id="GO:0016787">
    <property type="term" value="F:hydrolase activity"/>
    <property type="evidence" value="ECO:0007669"/>
    <property type="project" value="UniProtKB-KW"/>
</dbReference>
<dbReference type="InterPro" id="IPR029058">
    <property type="entry name" value="AB_hydrolase_fold"/>
</dbReference>
<dbReference type="GeneID" id="66076984"/>
<proteinExistence type="inferred from homology"/>
<evidence type="ECO:0000313" key="6">
    <source>
        <dbReference type="EMBL" id="KAG7094306.1"/>
    </source>
</evidence>
<accession>A0A9P7UVF8</accession>
<dbReference type="InterPro" id="IPR019826">
    <property type="entry name" value="Carboxylesterase_B_AS"/>
</dbReference>
<dbReference type="AlphaFoldDB" id="A0A9P7UVF8"/>
<dbReference type="EC" id="3.1.1.-" evidence="4"/>
<evidence type="ECO:0000256" key="2">
    <source>
        <dbReference type="ARBA" id="ARBA00010515"/>
    </source>
</evidence>
<evidence type="ECO:0000259" key="5">
    <source>
        <dbReference type="Pfam" id="PF00135"/>
    </source>
</evidence>